<keyword evidence="2" id="KW-1133">Transmembrane helix</keyword>
<feature type="transmembrane region" description="Helical" evidence="2">
    <location>
        <begin position="103"/>
        <end position="125"/>
    </location>
</feature>
<evidence type="ECO:0000256" key="2">
    <source>
        <dbReference type="SAM" id="Phobius"/>
    </source>
</evidence>
<feature type="transmembrane region" description="Helical" evidence="2">
    <location>
        <begin position="163"/>
        <end position="186"/>
    </location>
</feature>
<dbReference type="Proteomes" id="UP000245956">
    <property type="component" value="Unassembled WGS sequence"/>
</dbReference>
<name>A0A2U3E4K1_PURLI</name>
<sequence>MGHSLSRAGRRDMSSTPLLSSGGLPGAIQDHARRPSHVSVLEPSLICLQPVFLRACHSPWKFIAQNHLVILRALTLAYLVATSAMIGHYKINVEVSETTKFKHLFSFTMICHALVFVYHLITWAWTFTHLYHPDRHAVRGGVESVIIKVMSLPHNMGSLRKQFYFTLFYSTATVFSFMNSVIYWFITRAHEAGGEDAMVAAAVSGLDVLAAPGKDVSALVTAQMPEQPFSDLFGEGWFKAFVLITLHAINPCIMAIEILFFNSIKRPFALGSHFVGLMAMCGLYLGWAAIGKALTGEFPFFWLDEEEVGSKEAVTTYCVGFVFLSQILYILMQGFIYIREGLTKSIQGAEGSNGALHS</sequence>
<comment type="caution">
    <text evidence="3">The sequence shown here is derived from an EMBL/GenBank/DDBJ whole genome shotgun (WGS) entry which is preliminary data.</text>
</comment>
<dbReference type="EMBL" id="LCWV01000012">
    <property type="protein sequence ID" value="PWI69406.1"/>
    <property type="molecule type" value="Genomic_DNA"/>
</dbReference>
<reference evidence="3 4" key="1">
    <citation type="journal article" date="2016" name="Front. Microbiol.">
        <title>Genome and transcriptome sequences reveal the specific parasitism of the nematophagous Purpureocillium lilacinum 36-1.</title>
        <authorList>
            <person name="Xie J."/>
            <person name="Li S."/>
            <person name="Mo C."/>
            <person name="Xiao X."/>
            <person name="Peng D."/>
            <person name="Wang G."/>
            <person name="Xiao Y."/>
        </authorList>
    </citation>
    <scope>NUCLEOTIDE SEQUENCE [LARGE SCALE GENOMIC DNA]</scope>
    <source>
        <strain evidence="3 4">36-1</strain>
    </source>
</reference>
<feature type="transmembrane region" description="Helical" evidence="2">
    <location>
        <begin position="69"/>
        <end position="91"/>
    </location>
</feature>
<evidence type="ECO:0000313" key="3">
    <source>
        <dbReference type="EMBL" id="PWI69406.1"/>
    </source>
</evidence>
<protein>
    <submittedName>
        <fullName evidence="3">Uncharacterized protein</fullName>
    </submittedName>
</protein>
<feature type="transmembrane region" description="Helical" evidence="2">
    <location>
        <begin position="240"/>
        <end position="262"/>
    </location>
</feature>
<evidence type="ECO:0000256" key="1">
    <source>
        <dbReference type="SAM" id="MobiDB-lite"/>
    </source>
</evidence>
<evidence type="ECO:0000313" key="4">
    <source>
        <dbReference type="Proteomes" id="UP000245956"/>
    </source>
</evidence>
<keyword evidence="2" id="KW-0812">Transmembrane</keyword>
<organism evidence="3 4">
    <name type="scientific">Purpureocillium lilacinum</name>
    <name type="common">Paecilomyces lilacinus</name>
    <dbReference type="NCBI Taxonomy" id="33203"/>
    <lineage>
        <taxon>Eukaryota</taxon>
        <taxon>Fungi</taxon>
        <taxon>Dikarya</taxon>
        <taxon>Ascomycota</taxon>
        <taxon>Pezizomycotina</taxon>
        <taxon>Sordariomycetes</taxon>
        <taxon>Hypocreomycetidae</taxon>
        <taxon>Hypocreales</taxon>
        <taxon>Ophiocordycipitaceae</taxon>
        <taxon>Purpureocillium</taxon>
    </lineage>
</organism>
<feature type="region of interest" description="Disordered" evidence="1">
    <location>
        <begin position="1"/>
        <end position="21"/>
    </location>
</feature>
<keyword evidence="2" id="KW-0472">Membrane</keyword>
<gene>
    <name evidence="3" type="ORF">PCL_01053</name>
</gene>
<proteinExistence type="predicted"/>
<feature type="transmembrane region" description="Helical" evidence="2">
    <location>
        <begin position="314"/>
        <end position="338"/>
    </location>
</feature>
<dbReference type="AlphaFoldDB" id="A0A2U3E4K1"/>
<accession>A0A2U3E4K1</accession>
<feature type="transmembrane region" description="Helical" evidence="2">
    <location>
        <begin position="274"/>
        <end position="294"/>
    </location>
</feature>